<dbReference type="RefSeq" id="WP_008637924.1">
    <property type="nucleotide sequence ID" value="NZ_AFXZ01000036.1"/>
</dbReference>
<feature type="signal peptide" evidence="1">
    <location>
        <begin position="1"/>
        <end position="20"/>
    </location>
</feature>
<evidence type="ECO:0000313" key="3">
    <source>
        <dbReference type="Proteomes" id="UP000003730"/>
    </source>
</evidence>
<comment type="caution">
    <text evidence="2">The sequence shown here is derived from an EMBL/GenBank/DDBJ whole genome shotgun (WGS) entry which is preliminary data.</text>
</comment>
<keyword evidence="3" id="KW-1185">Reference proteome</keyword>
<evidence type="ECO:0000313" key="2">
    <source>
        <dbReference type="EMBL" id="EGV42987.1"/>
    </source>
</evidence>
<protein>
    <submittedName>
        <fullName evidence="2">Uncharacterized protein</fullName>
    </submittedName>
</protein>
<keyword evidence="1" id="KW-0732">Signal</keyword>
<dbReference type="EMBL" id="AFXZ01000036">
    <property type="protein sequence ID" value="EGV42987.1"/>
    <property type="molecule type" value="Genomic_DNA"/>
</dbReference>
<dbReference type="Proteomes" id="UP000003730">
    <property type="component" value="Unassembled WGS sequence"/>
</dbReference>
<proteinExistence type="predicted"/>
<gene>
    <name evidence="2" type="ORF">BZARG_1699</name>
</gene>
<dbReference type="OrthoDB" id="1454728at2"/>
<reference evidence="2 3" key="1">
    <citation type="journal article" date="2008" name="Int. J. Syst. Evol. Microbiol.">
        <title>Bizionia argentinensis sp. nov., isolated from surface marine water in Antarctica.</title>
        <authorList>
            <person name="Bercovich A."/>
            <person name="Vazquez S.C."/>
            <person name="Yankilevich P."/>
            <person name="Coria S.H."/>
            <person name="Foti M."/>
            <person name="Hernandez E."/>
            <person name="Vidal A."/>
            <person name="Ruberto L."/>
            <person name="Melo C."/>
            <person name="Marenssi S."/>
            <person name="Criscuolo M."/>
            <person name="Memoli M."/>
            <person name="Arguelles M."/>
            <person name="Mac Cormack W.P."/>
        </authorList>
    </citation>
    <scope>NUCLEOTIDE SEQUENCE [LARGE SCALE GENOMIC DNA]</scope>
    <source>
        <strain evidence="2 3">JUB59</strain>
    </source>
</reference>
<accession>G2EEY5</accession>
<name>G2EEY5_9FLAO</name>
<dbReference type="AlphaFoldDB" id="G2EEY5"/>
<feature type="chain" id="PRO_5003428678" evidence="1">
    <location>
        <begin position="21"/>
        <end position="126"/>
    </location>
</feature>
<sequence>MMKNVFFALALMLASTFASANNKTNSDLSSTEIVSSNEIELTLNLGDITNKSVTEINQEVQDFIITNLKSVDALLDCTITVTGSVNVGVASVEISVAVSGSCGEVMVKGAEIANIVLEKIKNALSN</sequence>
<dbReference type="STRING" id="1046627.BZARG_1699"/>
<organism evidence="2 3">
    <name type="scientific">Bizionia argentinensis JUB59</name>
    <dbReference type="NCBI Taxonomy" id="1046627"/>
    <lineage>
        <taxon>Bacteria</taxon>
        <taxon>Pseudomonadati</taxon>
        <taxon>Bacteroidota</taxon>
        <taxon>Flavobacteriia</taxon>
        <taxon>Flavobacteriales</taxon>
        <taxon>Flavobacteriaceae</taxon>
        <taxon>Bizionia</taxon>
    </lineage>
</organism>
<evidence type="ECO:0000256" key="1">
    <source>
        <dbReference type="SAM" id="SignalP"/>
    </source>
</evidence>